<dbReference type="Proteomes" id="UP000445144">
    <property type="component" value="Unassembled WGS sequence"/>
</dbReference>
<evidence type="ECO:0000313" key="3">
    <source>
        <dbReference type="Proteomes" id="UP000445144"/>
    </source>
</evidence>
<reference evidence="2 3" key="1">
    <citation type="submission" date="2020-01" db="EMBL/GenBank/DDBJ databases">
        <authorList>
            <person name="Rodrigo-Torres L."/>
            <person name="Arahal R. D."/>
            <person name="Lucena T."/>
        </authorList>
    </citation>
    <scope>NUCLEOTIDE SEQUENCE [LARGE SCALE GENOMIC DNA]</scope>
    <source>
        <strain evidence="2 3">CECT 9293</strain>
    </source>
</reference>
<evidence type="ECO:0000313" key="2">
    <source>
        <dbReference type="EMBL" id="CAA7197396.1"/>
    </source>
</evidence>
<keyword evidence="1" id="KW-0812">Transmembrane</keyword>
<protein>
    <submittedName>
        <fullName evidence="2">Uncharacterized protein</fullName>
    </submittedName>
</protein>
<name>A0A6N4X8G4_9FLAO</name>
<dbReference type="EMBL" id="CACVBR010000053">
    <property type="protein sequence ID" value="CAA7197396.1"/>
    <property type="molecule type" value="Genomic_DNA"/>
</dbReference>
<organism evidence="2 3">
    <name type="scientific">Chryseobacterium potabilaquae</name>
    <dbReference type="NCBI Taxonomy" id="2675057"/>
    <lineage>
        <taxon>Bacteria</taxon>
        <taxon>Pseudomonadati</taxon>
        <taxon>Bacteroidota</taxon>
        <taxon>Flavobacteriia</taxon>
        <taxon>Flavobacteriales</taxon>
        <taxon>Weeksellaceae</taxon>
        <taxon>Chryseobacterium group</taxon>
        <taxon>Chryseobacterium</taxon>
    </lineage>
</organism>
<sequence length="124" mass="14459">MEIGIYPLVFLLFAFLFYIGKGLFKIVWVEKNNTIYFLGRIGRKIAFLFLLSLGQDLGSIRNKNLDSFYLQVKSSLIRSIYCLKELIYNFLLQIKVFMRNGYFHRLFIPKGPGGVLVQSPLSFF</sequence>
<proteinExistence type="predicted"/>
<dbReference type="AlphaFoldDB" id="A0A6N4X8G4"/>
<keyword evidence="1" id="KW-1133">Transmembrane helix</keyword>
<evidence type="ECO:0000256" key="1">
    <source>
        <dbReference type="SAM" id="Phobius"/>
    </source>
</evidence>
<keyword evidence="3" id="KW-1185">Reference proteome</keyword>
<gene>
    <name evidence="2" type="ORF">CHRY9293_03455</name>
</gene>
<accession>A0A6N4X8G4</accession>
<keyword evidence="1" id="KW-0472">Membrane</keyword>
<feature type="transmembrane region" description="Helical" evidence="1">
    <location>
        <begin position="7"/>
        <end position="28"/>
    </location>
</feature>